<feature type="transmembrane region" description="Helical" evidence="16">
    <location>
        <begin position="205"/>
        <end position="226"/>
    </location>
</feature>
<dbReference type="OrthoDB" id="10260889at2759"/>
<comment type="catalytic activity">
    <reaction evidence="1 16 17">
        <text>a 1,2-diacyl-sn-glycero-3-phosphate + CTP + H(+) = a CDP-1,2-diacyl-sn-glycerol + diphosphate</text>
        <dbReference type="Rhea" id="RHEA:16229"/>
        <dbReference type="ChEBI" id="CHEBI:15378"/>
        <dbReference type="ChEBI" id="CHEBI:33019"/>
        <dbReference type="ChEBI" id="CHEBI:37563"/>
        <dbReference type="ChEBI" id="CHEBI:58332"/>
        <dbReference type="ChEBI" id="CHEBI:58608"/>
        <dbReference type="EC" id="2.7.7.41"/>
    </reaction>
</comment>
<dbReference type="Pfam" id="PF01148">
    <property type="entry name" value="CTP_transf_1"/>
    <property type="match status" value="1"/>
</dbReference>
<dbReference type="PANTHER" id="PTHR13773">
    <property type="entry name" value="PHOSPHATIDATE CYTIDYLYLTRANSFERASE"/>
    <property type="match status" value="1"/>
</dbReference>
<feature type="transmembrane region" description="Helical" evidence="16">
    <location>
        <begin position="321"/>
        <end position="339"/>
    </location>
</feature>
<evidence type="ECO:0000256" key="16">
    <source>
        <dbReference type="PIRNR" id="PIRNR018269"/>
    </source>
</evidence>
<feature type="transmembrane region" description="Helical" evidence="16">
    <location>
        <begin position="247"/>
        <end position="268"/>
    </location>
</feature>
<keyword evidence="13 16" id="KW-0472">Membrane</keyword>
<evidence type="ECO:0000256" key="5">
    <source>
        <dbReference type="ARBA" id="ARBA00010185"/>
    </source>
</evidence>
<organism evidence="18 19">
    <name type="scientific">Trypanosoma cruzi marinkellei</name>
    <dbReference type="NCBI Taxonomy" id="85056"/>
    <lineage>
        <taxon>Eukaryota</taxon>
        <taxon>Discoba</taxon>
        <taxon>Euglenozoa</taxon>
        <taxon>Kinetoplastea</taxon>
        <taxon>Metakinetoplastina</taxon>
        <taxon>Trypanosomatida</taxon>
        <taxon>Trypanosomatidae</taxon>
        <taxon>Trypanosoma</taxon>
        <taxon>Schizotrypanum</taxon>
    </lineage>
</organism>
<evidence type="ECO:0000256" key="3">
    <source>
        <dbReference type="ARBA" id="ARBA00005119"/>
    </source>
</evidence>
<evidence type="ECO:0000256" key="11">
    <source>
        <dbReference type="ARBA" id="ARBA00022989"/>
    </source>
</evidence>
<dbReference type="AlphaFoldDB" id="K2N1R6"/>
<keyword evidence="14 16" id="KW-0594">Phospholipid biosynthesis</keyword>
<comment type="pathway">
    <text evidence="4">Lipid metabolism.</text>
</comment>
<dbReference type="PROSITE" id="PS01315">
    <property type="entry name" value="CDS"/>
    <property type="match status" value="1"/>
</dbReference>
<evidence type="ECO:0000256" key="8">
    <source>
        <dbReference type="ARBA" id="ARBA00022679"/>
    </source>
</evidence>
<evidence type="ECO:0000256" key="4">
    <source>
        <dbReference type="ARBA" id="ARBA00005189"/>
    </source>
</evidence>
<evidence type="ECO:0000256" key="9">
    <source>
        <dbReference type="ARBA" id="ARBA00022692"/>
    </source>
</evidence>
<dbReference type="GO" id="GO:0005789">
    <property type="term" value="C:endoplasmic reticulum membrane"/>
    <property type="evidence" value="ECO:0007669"/>
    <property type="project" value="TreeGrafter"/>
</dbReference>
<comment type="similarity">
    <text evidence="5 16 17">Belongs to the CDS family.</text>
</comment>
<evidence type="ECO:0000256" key="15">
    <source>
        <dbReference type="ARBA" id="ARBA00023264"/>
    </source>
</evidence>
<keyword evidence="10 16" id="KW-0548">Nucleotidyltransferase</keyword>
<keyword evidence="15 16" id="KW-1208">Phospholipid metabolism</keyword>
<evidence type="ECO:0000256" key="6">
    <source>
        <dbReference type="ARBA" id="ARBA00012487"/>
    </source>
</evidence>
<evidence type="ECO:0000256" key="14">
    <source>
        <dbReference type="ARBA" id="ARBA00023209"/>
    </source>
</evidence>
<dbReference type="EMBL" id="AHKC01010536">
    <property type="protein sequence ID" value="EKF31919.1"/>
    <property type="molecule type" value="Genomic_DNA"/>
</dbReference>
<dbReference type="PANTHER" id="PTHR13773:SF8">
    <property type="entry name" value="PHOSPHATIDATE CYTIDYLYLTRANSFERASE, PHOTORECEPTOR-SPECIFIC"/>
    <property type="match status" value="1"/>
</dbReference>
<name>K2N1R6_TRYCR</name>
<feature type="transmembrane region" description="Helical" evidence="16">
    <location>
        <begin position="181"/>
        <end position="199"/>
    </location>
</feature>
<keyword evidence="11 16" id="KW-1133">Transmembrane helix</keyword>
<comment type="pathway">
    <text evidence="3 16 17">Phospholipid metabolism; CDP-diacylglycerol biosynthesis; CDP-diacylglycerol from sn-glycerol 3-phosphate: step 3/3.</text>
</comment>
<evidence type="ECO:0000256" key="2">
    <source>
        <dbReference type="ARBA" id="ARBA00004141"/>
    </source>
</evidence>
<keyword evidence="12 16" id="KW-0443">Lipid metabolism</keyword>
<comment type="subcellular location">
    <subcellularLocation>
        <location evidence="2">Membrane</location>
        <topology evidence="2">Multi-pass membrane protein</topology>
    </subcellularLocation>
</comment>
<dbReference type="UniPathway" id="UPA00557">
    <property type="reaction ID" value="UER00614"/>
</dbReference>
<dbReference type="PIRSF" id="PIRSF018269">
    <property type="entry name" value="PC_trans_euk"/>
    <property type="match status" value="1"/>
</dbReference>
<dbReference type="GO" id="GO:0016024">
    <property type="term" value="P:CDP-diacylglycerol biosynthetic process"/>
    <property type="evidence" value="ECO:0007669"/>
    <property type="project" value="UniProtKB-UniRule"/>
</dbReference>
<protein>
    <recommendedName>
        <fullName evidence="6 16">Phosphatidate cytidylyltransferase</fullName>
        <ecNumber evidence="6 16">2.7.7.41</ecNumber>
    </recommendedName>
</protein>
<evidence type="ECO:0000256" key="13">
    <source>
        <dbReference type="ARBA" id="ARBA00023136"/>
    </source>
</evidence>
<evidence type="ECO:0000313" key="18">
    <source>
        <dbReference type="EMBL" id="EKF31919.1"/>
    </source>
</evidence>
<sequence>MLESHECYKKYFTMNKSLSKRVLSPLKRAASGSLSSIESLPPKTETPEKLRTYKDFINRTIFTIAMAYVFLVLISLGVEVVIPLVIAIVCTMFYEITRINQRARKDRQLVSMFVLKLWFLGSTIFLVTSHSIREPLAATFPWLSRYYANFGMFAFGLPMIGIVGFVLSLRKGMYRYQFIQFTWIVMTLLFTVIQGGIQIKNMMRGMIWFLLPVSCVVNNDIWAYAFGKMFGRTRLLALSPKKTLEGFLGAFLFTMAWSFWFAGFLGYFPELYCPKVDFHSPMHCEKDPLFVQRAFVLPSFIQKITGNYLTTVQCSKAQQHALVLAAFASLLAPFGGFFASGLKRAFKLKDFGDLIPGHGGITDRMDCQGMMGVFTYVYLMSYVYSDAKCPSLHDLSTCALRLSDEGKFRLMRLLNESLSKGFQSH</sequence>
<dbReference type="Proteomes" id="UP000007350">
    <property type="component" value="Unassembled WGS sequence"/>
</dbReference>
<gene>
    <name evidence="18" type="ORF">MOQ_004238</name>
</gene>
<feature type="transmembrane region" description="Helical" evidence="16">
    <location>
        <begin position="109"/>
        <end position="127"/>
    </location>
</feature>
<dbReference type="GO" id="GO:0004605">
    <property type="term" value="F:phosphatidate cytidylyltransferase activity"/>
    <property type="evidence" value="ECO:0007669"/>
    <property type="project" value="UniProtKB-UniRule"/>
</dbReference>
<dbReference type="InterPro" id="IPR016720">
    <property type="entry name" value="PC_Trfase_euk"/>
</dbReference>
<evidence type="ECO:0000256" key="12">
    <source>
        <dbReference type="ARBA" id="ARBA00023098"/>
    </source>
</evidence>
<evidence type="ECO:0000256" key="7">
    <source>
        <dbReference type="ARBA" id="ARBA00022516"/>
    </source>
</evidence>
<evidence type="ECO:0000256" key="1">
    <source>
        <dbReference type="ARBA" id="ARBA00001698"/>
    </source>
</evidence>
<keyword evidence="7 16" id="KW-0444">Lipid biosynthesis</keyword>
<evidence type="ECO:0000256" key="17">
    <source>
        <dbReference type="RuleBase" id="RU003938"/>
    </source>
</evidence>
<accession>K2N1R6</accession>
<keyword evidence="19" id="KW-1185">Reference proteome</keyword>
<dbReference type="InterPro" id="IPR000374">
    <property type="entry name" value="PC_trans"/>
</dbReference>
<keyword evidence="8 16" id="KW-0808">Transferase</keyword>
<proteinExistence type="inferred from homology"/>
<dbReference type="EC" id="2.7.7.41" evidence="6 16"/>
<evidence type="ECO:0000256" key="10">
    <source>
        <dbReference type="ARBA" id="ARBA00022695"/>
    </source>
</evidence>
<keyword evidence="9 16" id="KW-0812">Transmembrane</keyword>
<reference evidence="18 19" key="1">
    <citation type="journal article" date="2012" name="BMC Genomics">
        <title>Comparative genomic analysis of human infective Trypanosoma cruzi lineages with the bat-restricted subspecies T. cruzi marinkellei.</title>
        <authorList>
            <person name="Franzen O."/>
            <person name="Talavera-Lopez C."/>
            <person name="Ochaya S."/>
            <person name="Butler C.E."/>
            <person name="Messenger L.A."/>
            <person name="Lewis M.D."/>
            <person name="Llewellyn M.S."/>
            <person name="Marinkelle C.J."/>
            <person name="Tyler K.M."/>
            <person name="Miles M.A."/>
            <person name="Andersson B."/>
        </authorList>
    </citation>
    <scope>NUCLEOTIDE SEQUENCE [LARGE SCALE GENOMIC DNA]</scope>
    <source>
        <strain evidence="18 19">B7</strain>
    </source>
</reference>
<feature type="transmembrane region" description="Helical" evidence="16">
    <location>
        <begin position="147"/>
        <end position="169"/>
    </location>
</feature>
<evidence type="ECO:0000313" key="19">
    <source>
        <dbReference type="Proteomes" id="UP000007350"/>
    </source>
</evidence>
<comment type="caution">
    <text evidence="18">The sequence shown here is derived from an EMBL/GenBank/DDBJ whole genome shotgun (WGS) entry which is preliminary data.</text>
</comment>